<accession>A0A4Z2GKG4</accession>
<feature type="compositionally biased region" description="Polar residues" evidence="1">
    <location>
        <begin position="89"/>
        <end position="101"/>
    </location>
</feature>
<gene>
    <name evidence="2" type="ORF">EYF80_035775</name>
</gene>
<proteinExistence type="predicted"/>
<name>A0A4Z2GKG4_9TELE</name>
<protein>
    <submittedName>
        <fullName evidence="2">Uncharacterized protein</fullName>
    </submittedName>
</protein>
<feature type="region of interest" description="Disordered" evidence="1">
    <location>
        <begin position="69"/>
        <end position="104"/>
    </location>
</feature>
<evidence type="ECO:0000313" key="2">
    <source>
        <dbReference type="EMBL" id="TNN54007.1"/>
    </source>
</evidence>
<reference evidence="2 3" key="1">
    <citation type="submission" date="2019-03" db="EMBL/GenBank/DDBJ databases">
        <title>First draft genome of Liparis tanakae, snailfish: a comprehensive survey of snailfish specific genes.</title>
        <authorList>
            <person name="Kim W."/>
            <person name="Song I."/>
            <person name="Jeong J.-H."/>
            <person name="Kim D."/>
            <person name="Kim S."/>
            <person name="Ryu S."/>
            <person name="Song J.Y."/>
            <person name="Lee S.K."/>
        </authorList>
    </citation>
    <scope>NUCLEOTIDE SEQUENCE [LARGE SCALE GENOMIC DNA]</scope>
    <source>
        <tissue evidence="2">Muscle</tissue>
    </source>
</reference>
<sequence length="260" mass="28588">MPLLNGSQDMITINCPPTLHIKLGAKILHPEFLMTSSLHLLGDRVRPPPAHTESGGPEGLQLWMNEKRKVSQAALPHKSPSPAPVSSPHFVSTLSYTSPQGRLSPPPLCSANHRHAPSTNMHMSTPCDSEVTEAWRNSSRMDDSPVSHIKSLPGIACPNLGKKTISSWFQVLPLRDESIIQQMEHISYTDGESLAWVGGERWRLGHGTYQTFALIFPISQLSHQCPTDSLEPDVVRALAMVVQPHLLCQGEKEGPQLDDL</sequence>
<dbReference type="AlphaFoldDB" id="A0A4Z2GKG4"/>
<dbReference type="EMBL" id="SRLO01000499">
    <property type="protein sequence ID" value="TNN54007.1"/>
    <property type="molecule type" value="Genomic_DNA"/>
</dbReference>
<dbReference type="Proteomes" id="UP000314294">
    <property type="component" value="Unassembled WGS sequence"/>
</dbReference>
<evidence type="ECO:0000256" key="1">
    <source>
        <dbReference type="SAM" id="MobiDB-lite"/>
    </source>
</evidence>
<organism evidence="2 3">
    <name type="scientific">Liparis tanakae</name>
    <name type="common">Tanaka's snailfish</name>
    <dbReference type="NCBI Taxonomy" id="230148"/>
    <lineage>
        <taxon>Eukaryota</taxon>
        <taxon>Metazoa</taxon>
        <taxon>Chordata</taxon>
        <taxon>Craniata</taxon>
        <taxon>Vertebrata</taxon>
        <taxon>Euteleostomi</taxon>
        <taxon>Actinopterygii</taxon>
        <taxon>Neopterygii</taxon>
        <taxon>Teleostei</taxon>
        <taxon>Neoteleostei</taxon>
        <taxon>Acanthomorphata</taxon>
        <taxon>Eupercaria</taxon>
        <taxon>Perciformes</taxon>
        <taxon>Cottioidei</taxon>
        <taxon>Cottales</taxon>
        <taxon>Liparidae</taxon>
        <taxon>Liparis</taxon>
    </lineage>
</organism>
<evidence type="ECO:0000313" key="3">
    <source>
        <dbReference type="Proteomes" id="UP000314294"/>
    </source>
</evidence>
<keyword evidence="3" id="KW-1185">Reference proteome</keyword>
<comment type="caution">
    <text evidence="2">The sequence shown here is derived from an EMBL/GenBank/DDBJ whole genome shotgun (WGS) entry which is preliminary data.</text>
</comment>